<evidence type="ECO:0000256" key="10">
    <source>
        <dbReference type="ARBA" id="ARBA00022989"/>
    </source>
</evidence>
<dbReference type="InterPro" id="IPR026050">
    <property type="entry name" value="C1GALT1/C1GALT1_chp1"/>
</dbReference>
<feature type="domain" description="Fringe-like glycosyltransferase" evidence="13">
    <location>
        <begin position="88"/>
        <end position="238"/>
    </location>
</feature>
<accession>A0A1D1W7W9</accession>
<dbReference type="GO" id="GO:0016263">
    <property type="term" value="F:glycoprotein-N-acetylgalactosamine 3-beta-galactosyltransferase activity"/>
    <property type="evidence" value="ECO:0007669"/>
    <property type="project" value="UniProtKB-EC"/>
</dbReference>
<organism evidence="14 15">
    <name type="scientific">Ramazzottius varieornatus</name>
    <name type="common">Water bear</name>
    <name type="synonym">Tardigrade</name>
    <dbReference type="NCBI Taxonomy" id="947166"/>
    <lineage>
        <taxon>Eukaryota</taxon>
        <taxon>Metazoa</taxon>
        <taxon>Ecdysozoa</taxon>
        <taxon>Tardigrada</taxon>
        <taxon>Eutardigrada</taxon>
        <taxon>Parachela</taxon>
        <taxon>Hypsibioidea</taxon>
        <taxon>Ramazzottiidae</taxon>
        <taxon>Ramazzottius</taxon>
    </lineage>
</organism>
<dbReference type="STRING" id="947166.A0A1D1W7W9"/>
<name>A0A1D1W7W9_RAMVA</name>
<evidence type="ECO:0000256" key="8">
    <source>
        <dbReference type="ARBA" id="ARBA00022741"/>
    </source>
</evidence>
<keyword evidence="15" id="KW-1185">Reference proteome</keyword>
<evidence type="ECO:0000256" key="6">
    <source>
        <dbReference type="ARBA" id="ARBA00022679"/>
    </source>
</evidence>
<dbReference type="Gene3D" id="3.90.550.50">
    <property type="match status" value="1"/>
</dbReference>
<evidence type="ECO:0000256" key="11">
    <source>
        <dbReference type="ARBA" id="ARBA00023136"/>
    </source>
</evidence>
<comment type="similarity">
    <text evidence="3">Belongs to the glycosyltransferase 31 family. Beta3-Gal-T subfamily.</text>
</comment>
<reference evidence="14 15" key="1">
    <citation type="journal article" date="2016" name="Nat. Commun.">
        <title>Extremotolerant tardigrade genome and improved radiotolerance of human cultured cells by tardigrade-unique protein.</title>
        <authorList>
            <person name="Hashimoto T."/>
            <person name="Horikawa D.D."/>
            <person name="Saito Y."/>
            <person name="Kuwahara H."/>
            <person name="Kozuka-Hata H."/>
            <person name="Shin-I T."/>
            <person name="Minakuchi Y."/>
            <person name="Ohishi K."/>
            <person name="Motoyama A."/>
            <person name="Aizu T."/>
            <person name="Enomoto A."/>
            <person name="Kondo K."/>
            <person name="Tanaka S."/>
            <person name="Hara Y."/>
            <person name="Koshikawa S."/>
            <person name="Sagara H."/>
            <person name="Miura T."/>
            <person name="Yokobori S."/>
            <person name="Miyagawa K."/>
            <person name="Suzuki Y."/>
            <person name="Kubo T."/>
            <person name="Oyama M."/>
            <person name="Kohara Y."/>
            <person name="Fujiyama A."/>
            <person name="Arakawa K."/>
            <person name="Katayama T."/>
            <person name="Toyoda A."/>
            <person name="Kunieda T."/>
        </authorList>
    </citation>
    <scope>NUCLEOTIDE SEQUENCE [LARGE SCALE GENOMIC DNA]</scope>
    <source>
        <strain evidence="14 15">YOKOZUNA-1</strain>
    </source>
</reference>
<dbReference type="OrthoDB" id="414175at2759"/>
<proteinExistence type="inferred from homology"/>
<keyword evidence="7 12" id="KW-0812">Transmembrane</keyword>
<feature type="transmembrane region" description="Helical" evidence="12">
    <location>
        <begin position="16"/>
        <end position="35"/>
    </location>
</feature>
<gene>
    <name evidence="14" type="primary">RvY_18040-1</name>
    <name evidence="14" type="synonym">RvY_18040.1</name>
    <name evidence="14" type="ORF">RvY_18040</name>
</gene>
<evidence type="ECO:0000256" key="9">
    <source>
        <dbReference type="ARBA" id="ARBA00022968"/>
    </source>
</evidence>
<dbReference type="EC" id="2.4.1.122" evidence="4"/>
<comment type="subcellular location">
    <subcellularLocation>
        <location evidence="1">Membrane</location>
        <topology evidence="1">Single-pass type II membrane protein</topology>
    </subcellularLocation>
</comment>
<dbReference type="GO" id="GO:0016020">
    <property type="term" value="C:membrane"/>
    <property type="evidence" value="ECO:0007669"/>
    <property type="project" value="UniProtKB-SubCell"/>
</dbReference>
<keyword evidence="8" id="KW-0547">Nucleotide-binding</keyword>
<evidence type="ECO:0000256" key="7">
    <source>
        <dbReference type="ARBA" id="ARBA00022692"/>
    </source>
</evidence>
<protein>
    <recommendedName>
        <fullName evidence="4">N-acetylgalactosaminide beta-1,3-galactosyltransferase</fullName>
        <ecNumber evidence="4">2.4.1.122</ecNumber>
    </recommendedName>
</protein>
<keyword evidence="5" id="KW-0328">Glycosyltransferase</keyword>
<dbReference type="AlphaFoldDB" id="A0A1D1W7W9"/>
<keyword evidence="11 12" id="KW-0472">Membrane</keyword>
<evidence type="ECO:0000259" key="13">
    <source>
        <dbReference type="Pfam" id="PF02434"/>
    </source>
</evidence>
<sequence length="324" mass="37312">MDSFSASVRKASCRKLVVAFAFFGFSGLLMVFWYGTRLSEETSGNGLRDQVEEALKYLLDLQVPNRHAKSSRVFCWIMTQPGNFERALSVKHTWLKRCDGYVFVSSEANDSLPAVDACVGEGRDILWGKTKFGFRYAYDLVDKYDWFLKADDDTYVIMENLKLLVADYSPKEPLYFGHHFKMNAPEGYMSGGAGYLLSQKALRSFVEEGLNRSLCKVDNSGAEDAEMGICLHHLNVTFGDSRDDSGHNRFFPFVAQDHMKPGHMEKDWWYPQYVKYPQREESAVGENRTDCCSDKAITFHYVDNMYFMEYMIYHLRPHGLYPIT</sequence>
<evidence type="ECO:0000256" key="4">
    <source>
        <dbReference type="ARBA" id="ARBA00012557"/>
    </source>
</evidence>
<dbReference type="InterPro" id="IPR003378">
    <property type="entry name" value="Fringe-like_glycosylTrfase"/>
</dbReference>
<evidence type="ECO:0000256" key="1">
    <source>
        <dbReference type="ARBA" id="ARBA00004606"/>
    </source>
</evidence>
<dbReference type="EMBL" id="BDGG01000017">
    <property type="protein sequence ID" value="GAV08328.1"/>
    <property type="molecule type" value="Genomic_DNA"/>
</dbReference>
<evidence type="ECO:0000256" key="2">
    <source>
        <dbReference type="ARBA" id="ARBA00004922"/>
    </source>
</evidence>
<comment type="pathway">
    <text evidence="2">Protein modification; protein glycosylation.</text>
</comment>
<evidence type="ECO:0000256" key="12">
    <source>
        <dbReference type="SAM" id="Phobius"/>
    </source>
</evidence>
<evidence type="ECO:0000256" key="5">
    <source>
        <dbReference type="ARBA" id="ARBA00022676"/>
    </source>
</evidence>
<evidence type="ECO:0000313" key="14">
    <source>
        <dbReference type="EMBL" id="GAV08328.1"/>
    </source>
</evidence>
<dbReference type="UniPathway" id="UPA00378"/>
<keyword evidence="6" id="KW-0808">Transferase</keyword>
<comment type="caution">
    <text evidence="14">The sequence shown here is derived from an EMBL/GenBank/DDBJ whole genome shotgun (WGS) entry which is preliminary data.</text>
</comment>
<keyword evidence="9" id="KW-0735">Signal-anchor</keyword>
<dbReference type="Pfam" id="PF02434">
    <property type="entry name" value="Fringe"/>
    <property type="match status" value="1"/>
</dbReference>
<evidence type="ECO:0000256" key="3">
    <source>
        <dbReference type="ARBA" id="ARBA00006462"/>
    </source>
</evidence>
<dbReference type="GO" id="GO:0000166">
    <property type="term" value="F:nucleotide binding"/>
    <property type="evidence" value="ECO:0007669"/>
    <property type="project" value="UniProtKB-KW"/>
</dbReference>
<keyword evidence="10 12" id="KW-1133">Transmembrane helix</keyword>
<dbReference type="PANTHER" id="PTHR23033">
    <property type="entry name" value="BETA1,3-GALACTOSYLTRANSFERASE"/>
    <property type="match status" value="1"/>
</dbReference>
<dbReference type="PANTHER" id="PTHR23033:SF14">
    <property type="entry name" value="GLYCOPROTEIN-N-ACETYLGALACTOSAMINE 3-BETA-GALACTOSYLTRANSFERASE 1-RELATED"/>
    <property type="match status" value="1"/>
</dbReference>
<evidence type="ECO:0000313" key="15">
    <source>
        <dbReference type="Proteomes" id="UP000186922"/>
    </source>
</evidence>
<dbReference type="Proteomes" id="UP000186922">
    <property type="component" value="Unassembled WGS sequence"/>
</dbReference>